<sequence>MPQTKDQKKEKKRIAERKRMENIRKDPDKYALWKLKMKETYLKRKREGKIISVQNLTPKQQKLARKKSRESTRRWYAKKKLLKERDVHSEEEIIDECDPADDTEINDPLDLKLPSSPEVSIIPRSPDIPSSSQVLTQFSPHSARITRSTIRQKRTLGIDLNLTENETDISSNADVHSRIISPSPNTSISDSPRTPSPQSSITSSPRRVVSPKVYKKAARETPLKKKSPWKHILRKFQYRYTKEIQLKDQKILELKRVNENYRKKVKRLEKDKRVTDVHKRQKENLPGNEKIQIVVEPCATGIKENVIMYFEEDENSRMCAGKKEFVTKGKIRKQKRYLSDSLQNLHKKYLETNPQYKISYSAFCKLRPFWVRVPNVNIRETCLCKDHENMELVVVALRKNYLIVEKSVNEILQSLCCDPRNVHCLAKKCDSCKNKAINYKEFDNTKEIHYFIWNKVKKTYIKDGKEKATLQTIKAKVAAHPKDIIEHFENLLVPYMRHCGNIITQYNYTKKLKQNLKPEECIIHCDFSENYNTKYASEIQSFHFGSSRQQVTLHTSVIYYIKDGKLCKQSYCTISECLRHDAVAIWEHLQPILRFLENEVPDVTTFHFISDSPSAQYRNRKMFYIMAKMHWYFSSLRLLVWNYSEKGHGKGDPDGVGAVLKRTADQIVARGNDIPNIEILVRHLKERCPGVIIEVVYESGILEKDMLIPENLKEFRGTMRTHQVVWSANQLQTLAMRELSCSLDNCSQEAIQCSHGQHIGFYTIEDINKQQSHHSVVLNVKSADKRNVTSKKSTCSSLIKRSQISATEIQTRKDTDTTQQDLDLPDDDSFWMETSSIDERLITPKFTRDVLSNLHQKSVDDRSDSDDENIFVFKKPQYDKRTKESHGIVEDMIIPSSSNSRSRQQEKGFMDDIESSSVPSPKPRKYFF</sequence>
<dbReference type="EMBL" id="CAVLGL010000082">
    <property type="protein sequence ID" value="CAK1588519.1"/>
    <property type="molecule type" value="Genomic_DNA"/>
</dbReference>
<evidence type="ECO:0000313" key="4">
    <source>
        <dbReference type="Proteomes" id="UP001314205"/>
    </source>
</evidence>
<keyword evidence="1" id="KW-0175">Coiled coil</keyword>
<evidence type="ECO:0000313" key="3">
    <source>
        <dbReference type="EMBL" id="CAK1588519.1"/>
    </source>
</evidence>
<accession>A0AAV1L393</accession>
<dbReference type="AlphaFoldDB" id="A0AAV1L393"/>
<proteinExistence type="predicted"/>
<feature type="coiled-coil region" evidence="1">
    <location>
        <begin position="244"/>
        <end position="271"/>
    </location>
</feature>
<evidence type="ECO:0000256" key="2">
    <source>
        <dbReference type="SAM" id="MobiDB-lite"/>
    </source>
</evidence>
<dbReference type="PANTHER" id="PTHR46601">
    <property type="entry name" value="ULP_PROTEASE DOMAIN-CONTAINING PROTEIN"/>
    <property type="match status" value="1"/>
</dbReference>
<gene>
    <name evidence="3" type="ORF">PARMNEM_LOCUS9152</name>
</gene>
<feature type="compositionally biased region" description="Polar residues" evidence="2">
    <location>
        <begin position="173"/>
        <end position="190"/>
    </location>
</feature>
<feature type="region of interest" description="Disordered" evidence="2">
    <location>
        <begin position="882"/>
        <end position="928"/>
    </location>
</feature>
<keyword evidence="4" id="KW-1185">Reference proteome</keyword>
<dbReference type="PANTHER" id="PTHR46601:SF1">
    <property type="entry name" value="ADF-H DOMAIN-CONTAINING PROTEIN"/>
    <property type="match status" value="1"/>
</dbReference>
<name>A0AAV1L393_9NEOP</name>
<comment type="caution">
    <text evidence="3">The sequence shown here is derived from an EMBL/GenBank/DDBJ whole genome shotgun (WGS) entry which is preliminary data.</text>
</comment>
<dbReference type="Proteomes" id="UP001314205">
    <property type="component" value="Unassembled WGS sequence"/>
</dbReference>
<reference evidence="3 4" key="1">
    <citation type="submission" date="2023-11" db="EMBL/GenBank/DDBJ databases">
        <authorList>
            <person name="Hedman E."/>
            <person name="Englund M."/>
            <person name="Stromberg M."/>
            <person name="Nyberg Akerstrom W."/>
            <person name="Nylinder S."/>
            <person name="Jareborg N."/>
            <person name="Kallberg Y."/>
            <person name="Kronander E."/>
        </authorList>
    </citation>
    <scope>NUCLEOTIDE SEQUENCE [LARGE SCALE GENOMIC DNA]</scope>
</reference>
<feature type="compositionally biased region" description="Low complexity" evidence="2">
    <location>
        <begin position="191"/>
        <end position="207"/>
    </location>
</feature>
<feature type="region of interest" description="Disordered" evidence="2">
    <location>
        <begin position="173"/>
        <end position="222"/>
    </location>
</feature>
<protein>
    <submittedName>
        <fullName evidence="3">Uncharacterized protein</fullName>
    </submittedName>
</protein>
<organism evidence="3 4">
    <name type="scientific">Parnassius mnemosyne</name>
    <name type="common">clouded apollo</name>
    <dbReference type="NCBI Taxonomy" id="213953"/>
    <lineage>
        <taxon>Eukaryota</taxon>
        <taxon>Metazoa</taxon>
        <taxon>Ecdysozoa</taxon>
        <taxon>Arthropoda</taxon>
        <taxon>Hexapoda</taxon>
        <taxon>Insecta</taxon>
        <taxon>Pterygota</taxon>
        <taxon>Neoptera</taxon>
        <taxon>Endopterygota</taxon>
        <taxon>Lepidoptera</taxon>
        <taxon>Glossata</taxon>
        <taxon>Ditrysia</taxon>
        <taxon>Papilionoidea</taxon>
        <taxon>Papilionidae</taxon>
        <taxon>Parnassiinae</taxon>
        <taxon>Parnassini</taxon>
        <taxon>Parnassius</taxon>
        <taxon>Driopa</taxon>
    </lineage>
</organism>
<evidence type="ECO:0000256" key="1">
    <source>
        <dbReference type="SAM" id="Coils"/>
    </source>
</evidence>